<evidence type="ECO:0000256" key="6">
    <source>
        <dbReference type="ARBA" id="ARBA00022737"/>
    </source>
</evidence>
<comment type="similarity">
    <text evidence="2">Belongs to the glycosyltransferase 41 family. O-GlcNAc transferase subfamily.</text>
</comment>
<comment type="pathway">
    <text evidence="1">Protein modification; protein glycosylation.</text>
</comment>
<gene>
    <name evidence="10" type="ORF">HHL15_11775</name>
</gene>
<dbReference type="InterPro" id="IPR029489">
    <property type="entry name" value="OGT/SEC/SPY_C"/>
</dbReference>
<dbReference type="InterPro" id="IPR019734">
    <property type="entry name" value="TPR_rpt"/>
</dbReference>
<keyword evidence="5" id="KW-0808">Transferase</keyword>
<dbReference type="GO" id="GO:0097363">
    <property type="term" value="F:protein O-acetylglucosaminyltransferase activity"/>
    <property type="evidence" value="ECO:0007669"/>
    <property type="project" value="UniProtKB-EC"/>
</dbReference>
<keyword evidence="11" id="KW-1185">Reference proteome</keyword>
<dbReference type="Gene3D" id="3.40.50.2000">
    <property type="entry name" value="Glycogen Phosphorylase B"/>
    <property type="match status" value="1"/>
</dbReference>
<dbReference type="InterPro" id="IPR051939">
    <property type="entry name" value="Glycosyltr_41/O-GlcNAc_trsf"/>
</dbReference>
<dbReference type="EC" id="2.4.1.255" evidence="3"/>
<proteinExistence type="inferred from homology"/>
<dbReference type="PROSITE" id="PS50005">
    <property type="entry name" value="TPR"/>
    <property type="match status" value="2"/>
</dbReference>
<sequence length="669" mass="71292">MSISHFAGAGGMGVSAGDVLAWQADFEAGRFMSAVERARRLVSSCPRDARAWQLLGLALGFAGEAGEAEGCLEAACRLDRSDAALWDALGVVRMRAGHHAEAARAFRRSLQLAAGVAAVWVNASQNALAGGEPGDALRFAERATGLAPGLPLAQFARGNALHAVGRSEEALVALAAALSLQPGLAIAHQSRGNVLAALGRHREAAECQRQALQFDPTLQPARINLSALLCVLGDTAGAIREARLVLDHDLTAFAAWSNLLYALVHDEASGAAVIDAAHRDFGRMAEACFGLPKGGWRVSREPGRRLRVGFVSADLRDHPVARFLLPVWRHLDREGFAILAFSGTAADDAVAVELRGLSDEWHEVSRLSDTALDALVRERRVDILFDLSGHTAGNRLAVFARKPAPLQVTWLGYPGTTGLSSMDIRLVDATLAPPGRFDAAFAERLCHLPQATAFEPPAGLSPVAPAPCMARGHITFGSFNRAGKLTDATLALWGQVLSSLPDARLLIAAVTDEGAADGIRQRLAAEGVLPERLRFAGRLSLPDYLALHAEVDIALDTQPFSSGTTANFALWMGVPTLTLSGERFVQRLCASRLAAAGLPGFIAWSDEEFVARACHWAAHPAELAALRDSLRERMTVQAERQPAELTRALEGVLREAWTAFCAAPSEEVE</sequence>
<dbReference type="PANTHER" id="PTHR44835:SF1">
    <property type="entry name" value="PROTEIN O-GLCNAC TRANSFERASE"/>
    <property type="match status" value="1"/>
</dbReference>
<evidence type="ECO:0000256" key="8">
    <source>
        <dbReference type="PROSITE-ProRule" id="PRU00339"/>
    </source>
</evidence>
<dbReference type="EMBL" id="JABBGA010000008">
    <property type="protein sequence ID" value="NML26424.1"/>
    <property type="molecule type" value="Genomic_DNA"/>
</dbReference>
<dbReference type="Pfam" id="PF13844">
    <property type="entry name" value="Glyco_transf_41"/>
    <property type="match status" value="2"/>
</dbReference>
<evidence type="ECO:0000313" key="10">
    <source>
        <dbReference type="EMBL" id="NML26424.1"/>
    </source>
</evidence>
<evidence type="ECO:0000256" key="1">
    <source>
        <dbReference type="ARBA" id="ARBA00004922"/>
    </source>
</evidence>
<organism evidence="10 11">
    <name type="scientific">Zoogloea dura</name>
    <dbReference type="NCBI Taxonomy" id="2728840"/>
    <lineage>
        <taxon>Bacteria</taxon>
        <taxon>Pseudomonadati</taxon>
        <taxon>Pseudomonadota</taxon>
        <taxon>Betaproteobacteria</taxon>
        <taxon>Rhodocyclales</taxon>
        <taxon>Zoogloeaceae</taxon>
        <taxon>Zoogloea</taxon>
    </lineage>
</organism>
<feature type="domain" description="O-GlcNAc transferase C-terminal" evidence="9">
    <location>
        <begin position="473"/>
        <end position="633"/>
    </location>
</feature>
<name>A0A848G589_9RHOO</name>
<dbReference type="PANTHER" id="PTHR44835">
    <property type="entry name" value="UDP-N-ACETYLGLUCOSAMINE--PEPTIDE N-ACETYLGLUCOSAMINYLTRANSFERASE SPINDLY-RELATED"/>
    <property type="match status" value="1"/>
</dbReference>
<feature type="repeat" description="TPR" evidence="8">
    <location>
        <begin position="83"/>
        <end position="116"/>
    </location>
</feature>
<dbReference type="AlphaFoldDB" id="A0A848G589"/>
<evidence type="ECO:0000259" key="9">
    <source>
        <dbReference type="Pfam" id="PF13844"/>
    </source>
</evidence>
<dbReference type="Gene3D" id="3.40.50.11380">
    <property type="match status" value="1"/>
</dbReference>
<evidence type="ECO:0000256" key="4">
    <source>
        <dbReference type="ARBA" id="ARBA00022676"/>
    </source>
</evidence>
<accession>A0A848G589</accession>
<keyword evidence="6" id="KW-0677">Repeat</keyword>
<dbReference type="Pfam" id="PF13181">
    <property type="entry name" value="TPR_8"/>
    <property type="match status" value="2"/>
</dbReference>
<evidence type="ECO:0000256" key="7">
    <source>
        <dbReference type="ARBA" id="ARBA00022803"/>
    </source>
</evidence>
<keyword evidence="7 8" id="KW-0802">TPR repeat</keyword>
<dbReference type="Proteomes" id="UP000580043">
    <property type="component" value="Unassembled WGS sequence"/>
</dbReference>
<evidence type="ECO:0000256" key="2">
    <source>
        <dbReference type="ARBA" id="ARBA00005386"/>
    </source>
</evidence>
<protein>
    <recommendedName>
        <fullName evidence="3">protein O-GlcNAc transferase</fullName>
        <ecNumber evidence="3">2.4.1.255</ecNumber>
    </recommendedName>
</protein>
<comment type="caution">
    <text evidence="10">The sequence shown here is derived from an EMBL/GenBank/DDBJ whole genome shotgun (WGS) entry which is preliminary data.</text>
</comment>
<feature type="domain" description="O-GlcNAc transferase C-terminal" evidence="9">
    <location>
        <begin position="301"/>
        <end position="451"/>
    </location>
</feature>
<dbReference type="SUPFAM" id="SSF48452">
    <property type="entry name" value="TPR-like"/>
    <property type="match status" value="1"/>
</dbReference>
<evidence type="ECO:0000256" key="3">
    <source>
        <dbReference type="ARBA" id="ARBA00011970"/>
    </source>
</evidence>
<reference evidence="10 11" key="1">
    <citation type="submission" date="2020-04" db="EMBL/GenBank/DDBJ databases">
        <title>Zoogloea sp. G-4-1-14 isolated from soil.</title>
        <authorList>
            <person name="Dahal R.H."/>
        </authorList>
    </citation>
    <scope>NUCLEOTIDE SEQUENCE [LARGE SCALE GENOMIC DNA]</scope>
    <source>
        <strain evidence="10 11">G-4-1-14</strain>
    </source>
</reference>
<feature type="repeat" description="TPR" evidence="8">
    <location>
        <begin position="185"/>
        <end position="218"/>
    </location>
</feature>
<dbReference type="RefSeq" id="WP_169145963.1">
    <property type="nucleotide sequence ID" value="NZ_JABBGA010000008.1"/>
</dbReference>
<dbReference type="Gene3D" id="1.25.40.10">
    <property type="entry name" value="Tetratricopeptide repeat domain"/>
    <property type="match status" value="1"/>
</dbReference>
<dbReference type="SMART" id="SM00028">
    <property type="entry name" value="TPR"/>
    <property type="match status" value="4"/>
</dbReference>
<evidence type="ECO:0000313" key="11">
    <source>
        <dbReference type="Proteomes" id="UP000580043"/>
    </source>
</evidence>
<evidence type="ECO:0000256" key="5">
    <source>
        <dbReference type="ARBA" id="ARBA00022679"/>
    </source>
</evidence>
<keyword evidence="4" id="KW-0328">Glycosyltransferase</keyword>
<dbReference type="InterPro" id="IPR011990">
    <property type="entry name" value="TPR-like_helical_dom_sf"/>
</dbReference>